<proteinExistence type="predicted"/>
<accession>A0A0D1EMC6</accession>
<dbReference type="InterPro" id="IPR036844">
    <property type="entry name" value="Hint_dom_sf"/>
</dbReference>
<dbReference type="PATRIC" id="fig|935700.4.peg.79"/>
<feature type="domain" description="Hedgehog/Intein (Hint)" evidence="1">
    <location>
        <begin position="172"/>
        <end position="303"/>
    </location>
</feature>
<organism evidence="2 3">
    <name type="scientific">Jannaschia aquimarina</name>
    <dbReference type="NCBI Taxonomy" id="935700"/>
    <lineage>
        <taxon>Bacteria</taxon>
        <taxon>Pseudomonadati</taxon>
        <taxon>Pseudomonadota</taxon>
        <taxon>Alphaproteobacteria</taxon>
        <taxon>Rhodobacterales</taxon>
        <taxon>Roseobacteraceae</taxon>
        <taxon>Jannaschia</taxon>
    </lineage>
</organism>
<dbReference type="STRING" id="935700.jaqu_00750"/>
<evidence type="ECO:0000313" key="3">
    <source>
        <dbReference type="Proteomes" id="UP000032232"/>
    </source>
</evidence>
<dbReference type="EMBL" id="JYFE01000003">
    <property type="protein sequence ID" value="KIT18141.1"/>
    <property type="molecule type" value="Genomic_DNA"/>
</dbReference>
<name>A0A0D1EMC6_9RHOB</name>
<keyword evidence="3" id="KW-1185">Reference proteome</keyword>
<protein>
    <recommendedName>
        <fullName evidence="1">Hedgehog/Intein (Hint) domain-containing protein</fullName>
    </recommendedName>
</protein>
<dbReference type="AlphaFoldDB" id="A0A0D1EMC6"/>
<dbReference type="RefSeq" id="WP_052500673.1">
    <property type="nucleotide sequence ID" value="NZ_FZPF01000010.1"/>
</dbReference>
<reference evidence="2 3" key="1">
    <citation type="submission" date="2015-02" db="EMBL/GenBank/DDBJ databases">
        <title>Genome Sequence of Jannaschia aquimarina DSM28248, a member of the Roseobacter clade.</title>
        <authorList>
            <person name="Voget S."/>
            <person name="Daniel R."/>
        </authorList>
    </citation>
    <scope>NUCLEOTIDE SEQUENCE [LARGE SCALE GENOMIC DNA]</scope>
    <source>
        <strain evidence="2 3">GSW-M26</strain>
    </source>
</reference>
<dbReference type="SUPFAM" id="SSF51294">
    <property type="entry name" value="Hedgehog/intein (Hint) domain"/>
    <property type="match status" value="1"/>
</dbReference>
<gene>
    <name evidence="2" type="ORF">jaqu_00750</name>
</gene>
<comment type="caution">
    <text evidence="2">The sequence shown here is derived from an EMBL/GenBank/DDBJ whole genome shotgun (WGS) entry which is preliminary data.</text>
</comment>
<evidence type="ECO:0000313" key="2">
    <source>
        <dbReference type="EMBL" id="KIT18141.1"/>
    </source>
</evidence>
<dbReference type="Pfam" id="PF13403">
    <property type="entry name" value="Hint_2"/>
    <property type="match status" value="1"/>
</dbReference>
<sequence>MAVSYTINLYSAQNLLNGAGDQVFSFSDTDTAARSGTFTSGGETAQRVTIVDDFNTTAPNQANDAIDDFDDGTGARQVLGEDVTVTFELNGSVVTRTFPAGSQVQAEFQQDFSNGPTIVAIRIANPLAGQPGEPNLITAAYAVVGGAIPPGTTFGTTSGGQNAGDIAYADIPCFVPGTRLDTPSGSRLVEALRPGDHVLTADDGPQEITWVGERVVSRDELLRRPDWRPIRLPGGLALSPLHRVLRSGPALSLLTGLAEALVEARFLGRSITPKTGIRYIHFTCARHQIVRADGQWVETLLRGDAGCPLLDEAAQRRHPARPLLAGYEAGLIAADLHAA</sequence>
<evidence type="ECO:0000259" key="1">
    <source>
        <dbReference type="Pfam" id="PF13403"/>
    </source>
</evidence>
<dbReference type="InterPro" id="IPR028992">
    <property type="entry name" value="Hedgehog/Intein_dom"/>
</dbReference>
<dbReference type="Proteomes" id="UP000032232">
    <property type="component" value="Unassembled WGS sequence"/>
</dbReference>
<dbReference type="OrthoDB" id="7655157at2"/>